<dbReference type="PROSITE" id="PS50404">
    <property type="entry name" value="GST_NTER"/>
    <property type="match status" value="1"/>
</dbReference>
<dbReference type="Gene3D" id="3.40.30.10">
    <property type="entry name" value="Glutaredoxin"/>
    <property type="match status" value="1"/>
</dbReference>
<accession>A0A418SGT0</accession>
<gene>
    <name evidence="1" type="ORF">PSAL_000760</name>
</gene>
<dbReference type="Gene3D" id="1.20.1050.10">
    <property type="match status" value="1"/>
</dbReference>
<evidence type="ECO:0000313" key="1">
    <source>
        <dbReference type="EMBL" id="QPM88873.1"/>
    </source>
</evidence>
<dbReference type="OrthoDB" id="9799538at2"/>
<dbReference type="KEGG" id="palw:PSAL_000760"/>
<dbReference type="SUPFAM" id="SSF47616">
    <property type="entry name" value="GST C-terminal domain-like"/>
    <property type="match status" value="1"/>
</dbReference>
<reference evidence="1 2" key="1">
    <citation type="submission" date="2020-08" db="EMBL/GenBank/DDBJ databases">
        <title>Genome sequence of Rhodobacteraceae bacterium Lw-13e.</title>
        <authorList>
            <person name="Poehlein A."/>
            <person name="Wolter L."/>
            <person name="Daniel R."/>
            <person name="Brinkhoff T."/>
        </authorList>
    </citation>
    <scope>NUCLEOTIDE SEQUENCE [LARGE SCALE GENOMIC DNA]</scope>
    <source>
        <strain evidence="1 2">Lw-13e</strain>
    </source>
</reference>
<dbReference type="AlphaFoldDB" id="A0A418SGT0"/>
<dbReference type="PANTHER" id="PTHR42673:SF4">
    <property type="entry name" value="MALEYLACETOACETATE ISOMERASE"/>
    <property type="match status" value="1"/>
</dbReference>
<evidence type="ECO:0000313" key="2">
    <source>
        <dbReference type="Proteomes" id="UP000283786"/>
    </source>
</evidence>
<dbReference type="RefSeq" id="WP_119839149.1">
    <property type="nucleotide sequence ID" value="NZ_CP060436.1"/>
</dbReference>
<proteinExistence type="predicted"/>
<keyword evidence="2" id="KW-1185">Reference proteome</keyword>
<dbReference type="Proteomes" id="UP000283786">
    <property type="component" value="Chromosome"/>
</dbReference>
<name>A0A418SGT0_9RHOB</name>
<dbReference type="InterPro" id="IPR036249">
    <property type="entry name" value="Thioredoxin-like_sf"/>
</dbReference>
<dbReference type="EMBL" id="CP060436">
    <property type="protein sequence ID" value="QPM88873.1"/>
    <property type="molecule type" value="Genomic_DNA"/>
</dbReference>
<protein>
    <submittedName>
        <fullName evidence="1">Uncharacterized protein</fullName>
    </submittedName>
</protein>
<dbReference type="GO" id="GO:0006749">
    <property type="term" value="P:glutathione metabolic process"/>
    <property type="evidence" value="ECO:0007669"/>
    <property type="project" value="TreeGrafter"/>
</dbReference>
<dbReference type="InterPro" id="IPR004045">
    <property type="entry name" value="Glutathione_S-Trfase_N"/>
</dbReference>
<dbReference type="CDD" id="cd03194">
    <property type="entry name" value="GST_C_3"/>
    <property type="match status" value="1"/>
</dbReference>
<dbReference type="Pfam" id="PF13409">
    <property type="entry name" value="GST_N_2"/>
    <property type="match status" value="1"/>
</dbReference>
<dbReference type="GO" id="GO:0006559">
    <property type="term" value="P:L-phenylalanine catabolic process"/>
    <property type="evidence" value="ECO:0007669"/>
    <property type="project" value="TreeGrafter"/>
</dbReference>
<dbReference type="GO" id="GO:0004364">
    <property type="term" value="F:glutathione transferase activity"/>
    <property type="evidence" value="ECO:0007669"/>
    <property type="project" value="TreeGrafter"/>
</dbReference>
<dbReference type="PANTHER" id="PTHR42673">
    <property type="entry name" value="MALEYLACETOACETATE ISOMERASE"/>
    <property type="match status" value="1"/>
</dbReference>
<sequence>MVYEVYLGDRAFSSWSLRAWLLFEQFDLPKRIHMTGLYSGKLARDLAALAPARLVPVVKTPDGQVIGESLAILETLAERHPEAGLWPADPAARAFARWITAEMHAGFAALRSDCPMQLLHRYDGFQPSQAVLGDLDRITELFTHARKNFAGSGPWLFGAYSAADAFYAPVAARIAGYGLPMNGVVAEYVQETLADPAFRRWRAEGLTIQYDPQPYALDLPTSPWPGPVPLAARPVQTGVPVNATCPYSGKAPTHLMEVSGKIIGFCNATCRDKSLHDPLAFAPLRALLAP</sequence>
<organism evidence="1 2">
    <name type="scientific">Pseudooceanicola algae</name>
    <dbReference type="NCBI Taxonomy" id="1537215"/>
    <lineage>
        <taxon>Bacteria</taxon>
        <taxon>Pseudomonadati</taxon>
        <taxon>Pseudomonadota</taxon>
        <taxon>Alphaproteobacteria</taxon>
        <taxon>Rhodobacterales</taxon>
        <taxon>Paracoccaceae</taxon>
        <taxon>Pseudooceanicola</taxon>
    </lineage>
</organism>
<dbReference type="InterPro" id="IPR036282">
    <property type="entry name" value="Glutathione-S-Trfase_C_sf"/>
</dbReference>
<dbReference type="GO" id="GO:0016034">
    <property type="term" value="F:maleylacetoacetate isomerase activity"/>
    <property type="evidence" value="ECO:0007669"/>
    <property type="project" value="TreeGrafter"/>
</dbReference>
<dbReference type="SUPFAM" id="SSF52833">
    <property type="entry name" value="Thioredoxin-like"/>
    <property type="match status" value="1"/>
</dbReference>